<evidence type="ECO:0000313" key="2">
    <source>
        <dbReference type="EMBL" id="SHJ26732.1"/>
    </source>
</evidence>
<feature type="transmembrane region" description="Helical" evidence="1">
    <location>
        <begin position="91"/>
        <end position="111"/>
    </location>
</feature>
<dbReference type="Proteomes" id="UP000184335">
    <property type="component" value="Unassembled WGS sequence"/>
</dbReference>
<evidence type="ECO:0000313" key="3">
    <source>
        <dbReference type="Proteomes" id="UP000184335"/>
    </source>
</evidence>
<keyword evidence="1" id="KW-0812">Transmembrane</keyword>
<keyword evidence="3" id="KW-1185">Reference proteome</keyword>
<evidence type="ECO:0000256" key="1">
    <source>
        <dbReference type="SAM" id="Phobius"/>
    </source>
</evidence>
<feature type="transmembrane region" description="Helical" evidence="1">
    <location>
        <begin position="46"/>
        <end position="71"/>
    </location>
</feature>
<proteinExistence type="predicted"/>
<protein>
    <submittedName>
        <fullName evidence="2">Uncharacterized protein</fullName>
    </submittedName>
</protein>
<dbReference type="STRING" id="1118202.SAMN05443429_1231"/>
<organism evidence="2 3">
    <name type="scientific">Cruoricaptor ignavus</name>
    <dbReference type="NCBI Taxonomy" id="1118202"/>
    <lineage>
        <taxon>Bacteria</taxon>
        <taxon>Pseudomonadati</taxon>
        <taxon>Bacteroidota</taxon>
        <taxon>Flavobacteriia</taxon>
        <taxon>Flavobacteriales</taxon>
        <taxon>Weeksellaceae</taxon>
        <taxon>Cruoricaptor</taxon>
    </lineage>
</organism>
<reference evidence="2 3" key="1">
    <citation type="submission" date="2016-11" db="EMBL/GenBank/DDBJ databases">
        <authorList>
            <person name="Jaros S."/>
            <person name="Januszkiewicz K."/>
            <person name="Wedrychowicz H."/>
        </authorList>
    </citation>
    <scope>NUCLEOTIDE SEQUENCE [LARGE SCALE GENOMIC DNA]</scope>
    <source>
        <strain evidence="2 3">DSM 25479</strain>
    </source>
</reference>
<feature type="transmembrane region" description="Helical" evidence="1">
    <location>
        <begin position="117"/>
        <end position="137"/>
    </location>
</feature>
<name>A0A1M6HWY0_9FLAO</name>
<sequence>MIYKDLLKVSIYFVAIKLFIDFGSQLPERIYNSFYLKTGSLSVDVLLYTLINLFFIILLLAKGGFFVDILFKEKKELLKESFKSSNAVLKIALIVCSYYVILNSLFSLIMILPNFQFNSYTLGVLMNIIISFLILFFSEKISVKYRI</sequence>
<accession>A0A1M6HWY0</accession>
<keyword evidence="1" id="KW-1133">Transmembrane helix</keyword>
<dbReference type="AlphaFoldDB" id="A0A1M6HWY0"/>
<dbReference type="EMBL" id="FQYI01000023">
    <property type="protein sequence ID" value="SHJ26732.1"/>
    <property type="molecule type" value="Genomic_DNA"/>
</dbReference>
<keyword evidence="1" id="KW-0472">Membrane</keyword>
<gene>
    <name evidence="2" type="ORF">SAMN05443429_1231</name>
</gene>